<feature type="repeat" description="TPR" evidence="1">
    <location>
        <begin position="220"/>
        <end position="253"/>
    </location>
</feature>
<dbReference type="Pfam" id="PF13414">
    <property type="entry name" value="TPR_11"/>
    <property type="match status" value="1"/>
</dbReference>
<evidence type="ECO:0000256" key="2">
    <source>
        <dbReference type="SAM" id="SignalP"/>
    </source>
</evidence>
<protein>
    <submittedName>
        <fullName evidence="3">Uncharacterized protein</fullName>
    </submittedName>
</protein>
<feature type="signal peptide" evidence="2">
    <location>
        <begin position="1"/>
        <end position="19"/>
    </location>
</feature>
<feature type="chain" id="PRO_5015320393" evidence="2">
    <location>
        <begin position="20"/>
        <end position="416"/>
    </location>
</feature>
<evidence type="ECO:0000313" key="3">
    <source>
        <dbReference type="EMBL" id="AVR46289.1"/>
    </source>
</evidence>
<dbReference type="InterPro" id="IPR011990">
    <property type="entry name" value="TPR-like_helical_dom_sf"/>
</dbReference>
<keyword evidence="2" id="KW-0732">Signal</keyword>
<proteinExistence type="predicted"/>
<organism evidence="3 4">
    <name type="scientific">Christiangramia fulva</name>
    <dbReference type="NCBI Taxonomy" id="2126553"/>
    <lineage>
        <taxon>Bacteria</taxon>
        <taxon>Pseudomonadati</taxon>
        <taxon>Bacteroidota</taxon>
        <taxon>Flavobacteriia</taxon>
        <taxon>Flavobacteriales</taxon>
        <taxon>Flavobacteriaceae</taxon>
        <taxon>Christiangramia</taxon>
    </lineage>
</organism>
<dbReference type="PROSITE" id="PS50005">
    <property type="entry name" value="TPR"/>
    <property type="match status" value="3"/>
</dbReference>
<reference evidence="4" key="1">
    <citation type="submission" date="2018-03" db="EMBL/GenBank/DDBJ databases">
        <title>Gramella fulva sp. nov., isolated from a dry surface of tidal flat.</title>
        <authorList>
            <person name="Hwang S.H."/>
            <person name="Hwang W.M."/>
            <person name="Kang K."/>
            <person name="Ahn T.-Y."/>
        </authorList>
    </citation>
    <scope>NUCLEOTIDE SEQUENCE [LARGE SCALE GENOMIC DNA]</scope>
    <source>
        <strain evidence="4">SH35</strain>
    </source>
</reference>
<dbReference type="PANTHER" id="PTHR12558">
    <property type="entry name" value="CELL DIVISION CYCLE 16,23,27"/>
    <property type="match status" value="1"/>
</dbReference>
<dbReference type="PANTHER" id="PTHR12558:SF13">
    <property type="entry name" value="CELL DIVISION CYCLE PROTEIN 27 HOMOLOG"/>
    <property type="match status" value="1"/>
</dbReference>
<dbReference type="RefSeq" id="WP_107013063.1">
    <property type="nucleotide sequence ID" value="NZ_CP028136.1"/>
</dbReference>
<keyword evidence="4" id="KW-1185">Reference proteome</keyword>
<dbReference type="OrthoDB" id="1149028at2"/>
<dbReference type="EMBL" id="CP028136">
    <property type="protein sequence ID" value="AVR46289.1"/>
    <property type="molecule type" value="Genomic_DNA"/>
</dbReference>
<evidence type="ECO:0000313" key="4">
    <source>
        <dbReference type="Proteomes" id="UP000241507"/>
    </source>
</evidence>
<feature type="repeat" description="TPR" evidence="1">
    <location>
        <begin position="254"/>
        <end position="287"/>
    </location>
</feature>
<dbReference type="SMART" id="SM00028">
    <property type="entry name" value="TPR"/>
    <property type="match status" value="4"/>
</dbReference>
<keyword evidence="1" id="KW-0802">TPR repeat</keyword>
<dbReference type="Proteomes" id="UP000241507">
    <property type="component" value="Chromosome"/>
</dbReference>
<feature type="repeat" description="TPR" evidence="1">
    <location>
        <begin position="288"/>
        <end position="321"/>
    </location>
</feature>
<dbReference type="Gene3D" id="1.25.40.10">
    <property type="entry name" value="Tetratricopeptide repeat domain"/>
    <property type="match status" value="2"/>
</dbReference>
<sequence>MKTNIITAALALLTFAAVAQKDQVKNAEDAIENGNYAEAKAQLKVAEPNLGELNDKWKERFYLYKGQAYMGNGKNASADDLKTAAMAFQKAADMGNDDAAEKLIALKNNMIQSAIDDQNNQKYAEAAEKLYTSYEISPKDTIYLYYAANNLVQAQDYDKAVDYLEMLNDLGYDGSGVAYTAVNVESGERETFSSKSQRDLMLKTKEYKDPKDEKIPSKKGDITSLIARIYINQKEYDKAIDAMNEAKANNPDDVTLVLSEANMYYQMGEKEKAISTLEKAGEMDPTNPIVFNNIGLMYAELGKNEKAIENYKKAIAIKDDYNEARINLVAAILSNERDLIDQMNNLGMSKEDTKKYDELNKQRQEIYKRALPYLEAALEVDSTDTNVIKTAMNIYSNLGMQEKVEKMKELLAQANQ</sequence>
<dbReference type="InterPro" id="IPR019734">
    <property type="entry name" value="TPR_rpt"/>
</dbReference>
<dbReference type="Pfam" id="PF13181">
    <property type="entry name" value="TPR_8"/>
    <property type="match status" value="1"/>
</dbReference>
<dbReference type="SUPFAM" id="SSF48452">
    <property type="entry name" value="TPR-like"/>
    <property type="match status" value="2"/>
</dbReference>
<evidence type="ECO:0000256" key="1">
    <source>
        <dbReference type="PROSITE-ProRule" id="PRU00339"/>
    </source>
</evidence>
<accession>A0A2R3Z7P1</accession>
<name>A0A2R3Z7P1_9FLAO</name>
<dbReference type="AlphaFoldDB" id="A0A2R3Z7P1"/>
<dbReference type="KEGG" id="grs:C7S20_14015"/>
<gene>
    <name evidence="3" type="ORF">C7S20_14015</name>
</gene>